<dbReference type="InterPro" id="IPR044068">
    <property type="entry name" value="CB"/>
</dbReference>
<evidence type="ECO:0000313" key="5">
    <source>
        <dbReference type="EMBL" id="RHN15831.1"/>
    </source>
</evidence>
<name>A0A415UCV0_9FIRM</name>
<evidence type="ECO:0000256" key="3">
    <source>
        <dbReference type="PROSITE-ProRule" id="PRU01248"/>
    </source>
</evidence>
<comment type="similarity">
    <text evidence="1">Belongs to the 'phage' integrase family.</text>
</comment>
<gene>
    <name evidence="5" type="ORF">DWZ29_03860</name>
</gene>
<dbReference type="AlphaFoldDB" id="A0A415UCV0"/>
<evidence type="ECO:0000259" key="4">
    <source>
        <dbReference type="PROSITE" id="PS51900"/>
    </source>
</evidence>
<dbReference type="Gene3D" id="1.10.150.130">
    <property type="match status" value="1"/>
</dbReference>
<evidence type="ECO:0000313" key="6">
    <source>
        <dbReference type="Proteomes" id="UP000283700"/>
    </source>
</evidence>
<feature type="domain" description="Core-binding (CB)" evidence="4">
    <location>
        <begin position="1"/>
        <end position="54"/>
    </location>
</feature>
<keyword evidence="2 3" id="KW-0238">DNA-binding</keyword>
<accession>A0A415UCV0</accession>
<dbReference type="InterPro" id="IPR010998">
    <property type="entry name" value="Integrase_recombinase_N"/>
</dbReference>
<reference evidence="5 6" key="1">
    <citation type="submission" date="2018-08" db="EMBL/GenBank/DDBJ databases">
        <title>A genome reference for cultivated species of the human gut microbiota.</title>
        <authorList>
            <person name="Zou Y."/>
            <person name="Xue W."/>
            <person name="Luo G."/>
        </authorList>
    </citation>
    <scope>NUCLEOTIDE SEQUENCE [LARGE SCALE GENOMIC DNA]</scope>
    <source>
        <strain evidence="5 6">AF31-17AC</strain>
    </source>
</reference>
<dbReference type="GO" id="GO:0003677">
    <property type="term" value="F:DNA binding"/>
    <property type="evidence" value="ECO:0007669"/>
    <property type="project" value="UniProtKB-UniRule"/>
</dbReference>
<organism evidence="5 6">
    <name type="scientific">Anaerobutyricum hallii</name>
    <dbReference type="NCBI Taxonomy" id="39488"/>
    <lineage>
        <taxon>Bacteria</taxon>
        <taxon>Bacillati</taxon>
        <taxon>Bacillota</taxon>
        <taxon>Clostridia</taxon>
        <taxon>Lachnospirales</taxon>
        <taxon>Lachnospiraceae</taxon>
        <taxon>Anaerobutyricum</taxon>
    </lineage>
</organism>
<dbReference type="Pfam" id="PF14659">
    <property type="entry name" value="Phage_int_SAM_3"/>
    <property type="match status" value="1"/>
</dbReference>
<comment type="caution">
    <text evidence="5">The sequence shown here is derived from an EMBL/GenBank/DDBJ whole genome shotgun (WGS) entry which is preliminary data.</text>
</comment>
<sequence>MRLYIKPALESYKLKTITKNDLQEFITNLYNKGFSVNTISSIKGILTKSFGSAVEFNYKFKINGRSRLNINPD</sequence>
<proteinExistence type="inferred from homology"/>
<dbReference type="EMBL" id="QRQO01000007">
    <property type="protein sequence ID" value="RHN15831.1"/>
    <property type="molecule type" value="Genomic_DNA"/>
</dbReference>
<dbReference type="GO" id="GO:0015074">
    <property type="term" value="P:DNA integration"/>
    <property type="evidence" value="ECO:0007669"/>
    <property type="project" value="InterPro"/>
</dbReference>
<protein>
    <recommendedName>
        <fullName evidence="4">Core-binding (CB) domain-containing protein</fullName>
    </recommendedName>
</protein>
<evidence type="ECO:0000256" key="1">
    <source>
        <dbReference type="ARBA" id="ARBA00008857"/>
    </source>
</evidence>
<dbReference type="Proteomes" id="UP000283700">
    <property type="component" value="Unassembled WGS sequence"/>
</dbReference>
<dbReference type="SUPFAM" id="SSF56349">
    <property type="entry name" value="DNA breaking-rejoining enzymes"/>
    <property type="match status" value="1"/>
</dbReference>
<dbReference type="InterPro" id="IPR004107">
    <property type="entry name" value="Integrase_SAM-like_N"/>
</dbReference>
<dbReference type="InterPro" id="IPR011010">
    <property type="entry name" value="DNA_brk_join_enz"/>
</dbReference>
<dbReference type="PROSITE" id="PS51900">
    <property type="entry name" value="CB"/>
    <property type="match status" value="1"/>
</dbReference>
<dbReference type="RefSeq" id="WP_118485713.1">
    <property type="nucleotide sequence ID" value="NZ_CAUDZB010000208.1"/>
</dbReference>
<evidence type="ECO:0000256" key="2">
    <source>
        <dbReference type="ARBA" id="ARBA00023125"/>
    </source>
</evidence>